<feature type="transmembrane region" description="Helical" evidence="2">
    <location>
        <begin position="12"/>
        <end position="32"/>
    </location>
</feature>
<evidence type="ECO:0000313" key="3">
    <source>
        <dbReference type="EMBL" id="VVC36770.1"/>
    </source>
</evidence>
<evidence type="ECO:0000256" key="2">
    <source>
        <dbReference type="SAM" id="Phobius"/>
    </source>
</evidence>
<dbReference type="AlphaFoldDB" id="A0A5E4N136"/>
<organism evidence="3 4">
    <name type="scientific">Cinara cedri</name>
    <dbReference type="NCBI Taxonomy" id="506608"/>
    <lineage>
        <taxon>Eukaryota</taxon>
        <taxon>Metazoa</taxon>
        <taxon>Ecdysozoa</taxon>
        <taxon>Arthropoda</taxon>
        <taxon>Hexapoda</taxon>
        <taxon>Insecta</taxon>
        <taxon>Pterygota</taxon>
        <taxon>Neoptera</taxon>
        <taxon>Paraneoptera</taxon>
        <taxon>Hemiptera</taxon>
        <taxon>Sternorrhyncha</taxon>
        <taxon>Aphidomorpha</taxon>
        <taxon>Aphidoidea</taxon>
        <taxon>Aphididae</taxon>
        <taxon>Lachninae</taxon>
        <taxon>Cinara</taxon>
    </lineage>
</organism>
<keyword evidence="2" id="KW-1133">Transmembrane helix</keyword>
<name>A0A5E4N136_9HEMI</name>
<sequence>MNCDVLDAWSAYTLLWLHISNVVSAFTSLFPFESLRTTRNSKDSDKMKERCFLVAQWNVSKKSATQTQLTISFEPRITDGRKGCGVRGPGNNPVLLDTPSASSGTKALSPAPRPSRCGFVATTTGRTADSASGFHAGHSAFWPPIDFRGRTLRPPSITVDDTFGSRHGEKAHGSSLSSPASEVGGRPTSATSTTTGAASVAAISDDFSASSEASGSPAPVGPPPSRCEPDSIPEKTTEITVVREYEANAGCRGEKRRSLVPVVRALSTPRSQRDKYRYLLEFRNVERTASRIARETSAGTRVSVWKL</sequence>
<proteinExistence type="predicted"/>
<dbReference type="EMBL" id="CABPRJ010001436">
    <property type="protein sequence ID" value="VVC36770.1"/>
    <property type="molecule type" value="Genomic_DNA"/>
</dbReference>
<reference evidence="3 4" key="1">
    <citation type="submission" date="2019-08" db="EMBL/GenBank/DDBJ databases">
        <authorList>
            <person name="Alioto T."/>
            <person name="Alioto T."/>
            <person name="Gomez Garrido J."/>
        </authorList>
    </citation>
    <scope>NUCLEOTIDE SEQUENCE [LARGE SCALE GENOMIC DNA]</scope>
</reference>
<dbReference type="Proteomes" id="UP000325440">
    <property type="component" value="Unassembled WGS sequence"/>
</dbReference>
<gene>
    <name evidence="3" type="ORF">CINCED_3A019656</name>
</gene>
<accession>A0A5E4N136</accession>
<feature type="compositionally biased region" description="Low complexity" evidence="1">
    <location>
        <begin position="188"/>
        <end position="218"/>
    </location>
</feature>
<evidence type="ECO:0000256" key="1">
    <source>
        <dbReference type="SAM" id="MobiDB-lite"/>
    </source>
</evidence>
<keyword evidence="4" id="KW-1185">Reference proteome</keyword>
<keyword evidence="2" id="KW-0472">Membrane</keyword>
<feature type="compositionally biased region" description="Basic and acidic residues" evidence="1">
    <location>
        <begin position="163"/>
        <end position="172"/>
    </location>
</feature>
<keyword evidence="2" id="KW-0812">Transmembrane</keyword>
<feature type="region of interest" description="Disordered" evidence="1">
    <location>
        <begin position="150"/>
        <end position="235"/>
    </location>
</feature>
<evidence type="ECO:0000313" key="4">
    <source>
        <dbReference type="Proteomes" id="UP000325440"/>
    </source>
</evidence>
<protein>
    <submittedName>
        <fullName evidence="3">Uncharacterized protein</fullName>
    </submittedName>
</protein>